<dbReference type="PANTHER" id="PTHR38886:SF1">
    <property type="entry name" value="NACHT-NTPASE AND P-LOOP NTPASES N-TERMINAL DOMAIN-CONTAINING PROTEIN"/>
    <property type="match status" value="1"/>
</dbReference>
<gene>
    <name evidence="1" type="ORF">PCON_06478</name>
</gene>
<proteinExistence type="predicted"/>
<dbReference type="AlphaFoldDB" id="U4KY51"/>
<evidence type="ECO:0000313" key="1">
    <source>
        <dbReference type="EMBL" id="CCX06891.1"/>
    </source>
</evidence>
<evidence type="ECO:0008006" key="3">
    <source>
        <dbReference type="Google" id="ProtNLM"/>
    </source>
</evidence>
<reference evidence="1 2" key="1">
    <citation type="journal article" date="2013" name="PLoS Genet.">
        <title>The genome and development-dependent transcriptomes of Pyronema confluens: a window into fungal evolution.</title>
        <authorList>
            <person name="Traeger S."/>
            <person name="Altegoer F."/>
            <person name="Freitag M."/>
            <person name="Gabaldon T."/>
            <person name="Kempken F."/>
            <person name="Kumar A."/>
            <person name="Marcet-Houben M."/>
            <person name="Poggeler S."/>
            <person name="Stajich J.E."/>
            <person name="Nowrousian M."/>
        </authorList>
    </citation>
    <scope>NUCLEOTIDE SEQUENCE [LARGE SCALE GENOMIC DNA]</scope>
    <source>
        <strain evidence="2">CBS 100304</strain>
        <tissue evidence="1">Vegetative mycelium</tissue>
    </source>
</reference>
<keyword evidence="2" id="KW-1185">Reference proteome</keyword>
<dbReference type="PANTHER" id="PTHR38886">
    <property type="entry name" value="SESA DOMAIN-CONTAINING PROTEIN"/>
    <property type="match status" value="1"/>
</dbReference>
<dbReference type="EMBL" id="HF935320">
    <property type="protein sequence ID" value="CCX06891.1"/>
    <property type="molecule type" value="Genomic_DNA"/>
</dbReference>
<protein>
    <recommendedName>
        <fullName evidence="3">Fungal N-terminal domain-containing protein</fullName>
    </recommendedName>
</protein>
<name>U4KY51_PYROM</name>
<dbReference type="STRING" id="1076935.U4KY51"/>
<dbReference type="Proteomes" id="UP000018144">
    <property type="component" value="Unassembled WGS sequence"/>
</dbReference>
<organism evidence="1 2">
    <name type="scientific">Pyronema omphalodes (strain CBS 100304)</name>
    <name type="common">Pyronema confluens</name>
    <dbReference type="NCBI Taxonomy" id="1076935"/>
    <lineage>
        <taxon>Eukaryota</taxon>
        <taxon>Fungi</taxon>
        <taxon>Dikarya</taxon>
        <taxon>Ascomycota</taxon>
        <taxon>Pezizomycotina</taxon>
        <taxon>Pezizomycetes</taxon>
        <taxon>Pezizales</taxon>
        <taxon>Pyronemataceae</taxon>
        <taxon>Pyronema</taxon>
    </lineage>
</organism>
<evidence type="ECO:0000313" key="2">
    <source>
        <dbReference type="Proteomes" id="UP000018144"/>
    </source>
</evidence>
<accession>U4KY51</accession>
<dbReference type="OrthoDB" id="3045089at2759"/>
<sequence>MSAIPIGDIITVCSLVVQLYNKLADGPAELQEARNQLSSLKTALDAITEDLNDPSSNLRTHTETFASLEVVIQGSKGTLNELSAIVEKYAKADVTKKFSFRTAKFSLTDSQSLSSIRDRLMLHAQSINLILKTAQNAIIGRIQTSQDKGYNDILSKLDQMLTAKVDEEGSQQALCPVCNTMVGFKVAAEHMGSHSMESRMKVANEMLHSGGVPVRT</sequence>